<keyword evidence="1" id="KW-1133">Transmembrane helix</keyword>
<protein>
    <submittedName>
        <fullName evidence="2">Uncharacterized protein</fullName>
    </submittedName>
</protein>
<comment type="caution">
    <text evidence="2">The sequence shown here is derived from an EMBL/GenBank/DDBJ whole genome shotgun (WGS) entry which is preliminary data.</text>
</comment>
<keyword evidence="1" id="KW-0472">Membrane</keyword>
<evidence type="ECO:0000256" key="1">
    <source>
        <dbReference type="SAM" id="Phobius"/>
    </source>
</evidence>
<name>A0A8S1Q0A6_9CILI</name>
<dbReference type="AlphaFoldDB" id="A0A8S1Q0A6"/>
<dbReference type="Proteomes" id="UP000692954">
    <property type="component" value="Unassembled WGS sequence"/>
</dbReference>
<accession>A0A8S1Q0A6</accession>
<sequence>MEKLDHFYHNQVDYFMQLMMHIYMVVHLQLVLLIVQELYQEDQKEKLEFGKLENKLKL</sequence>
<feature type="transmembrane region" description="Helical" evidence="1">
    <location>
        <begin position="20"/>
        <end position="39"/>
    </location>
</feature>
<evidence type="ECO:0000313" key="2">
    <source>
        <dbReference type="EMBL" id="CAD8109147.1"/>
    </source>
</evidence>
<proteinExistence type="predicted"/>
<keyword evidence="3" id="KW-1185">Reference proteome</keyword>
<reference evidence="2" key="1">
    <citation type="submission" date="2021-01" db="EMBL/GenBank/DDBJ databases">
        <authorList>
            <consortium name="Genoscope - CEA"/>
            <person name="William W."/>
        </authorList>
    </citation>
    <scope>NUCLEOTIDE SEQUENCE</scope>
</reference>
<evidence type="ECO:0000313" key="3">
    <source>
        <dbReference type="Proteomes" id="UP000692954"/>
    </source>
</evidence>
<organism evidence="2 3">
    <name type="scientific">Paramecium sonneborni</name>
    <dbReference type="NCBI Taxonomy" id="65129"/>
    <lineage>
        <taxon>Eukaryota</taxon>
        <taxon>Sar</taxon>
        <taxon>Alveolata</taxon>
        <taxon>Ciliophora</taxon>
        <taxon>Intramacronucleata</taxon>
        <taxon>Oligohymenophorea</taxon>
        <taxon>Peniculida</taxon>
        <taxon>Parameciidae</taxon>
        <taxon>Paramecium</taxon>
    </lineage>
</organism>
<keyword evidence="1" id="KW-0812">Transmembrane</keyword>
<dbReference type="EMBL" id="CAJJDN010000093">
    <property type="protein sequence ID" value="CAD8109147.1"/>
    <property type="molecule type" value="Genomic_DNA"/>
</dbReference>
<gene>
    <name evidence="2" type="ORF">PSON_ATCC_30995.1.T0930023</name>
</gene>